<dbReference type="EMBL" id="CP103141">
    <property type="protein sequence ID" value="UVQ74145.1"/>
    <property type="molecule type" value="Genomic_DNA"/>
</dbReference>
<dbReference type="Proteomes" id="UP000095606">
    <property type="component" value="Unassembled WGS sequence"/>
</dbReference>
<dbReference type="Proteomes" id="UP001060104">
    <property type="component" value="Chromosome"/>
</dbReference>
<keyword evidence="5" id="KW-1185">Reference proteome</keyword>
<dbReference type="GeneID" id="69591354"/>
<organism evidence="1 4">
    <name type="scientific">Bacteroides faecis</name>
    <dbReference type="NCBI Taxonomy" id="674529"/>
    <lineage>
        <taxon>Bacteria</taxon>
        <taxon>Pseudomonadati</taxon>
        <taxon>Bacteroidota</taxon>
        <taxon>Bacteroidia</taxon>
        <taxon>Bacteroidales</taxon>
        <taxon>Bacteroidaceae</taxon>
        <taxon>Bacteroides</taxon>
    </lineage>
</organism>
<dbReference type="EMBL" id="JANUTS010000001">
    <property type="protein sequence ID" value="MCS2794370.1"/>
    <property type="molecule type" value="Genomic_DNA"/>
</dbReference>
<evidence type="ECO:0000313" key="1">
    <source>
        <dbReference type="EMBL" id="CUQ02988.1"/>
    </source>
</evidence>
<accession>A0A174T4W7</accession>
<gene>
    <name evidence="1" type="ORF">ERS852461_04023</name>
    <name evidence="2" type="ORF">NXW97_20610</name>
    <name evidence="3" type="ORF">NXY30_24695</name>
</gene>
<sequence>MDTTWSADEIFNDKLANLGNEAKRRLIELLAASLTFSDSKQDDDRLFEEICGSWADDGLTAEEEIKELQTARRQDTTRNIINL</sequence>
<dbReference type="Proteomes" id="UP001204548">
    <property type="component" value="Unassembled WGS sequence"/>
</dbReference>
<dbReference type="AlphaFoldDB" id="A0A3E5GLV6"/>
<accession>A0A3E5GLV6</accession>
<protein>
    <submittedName>
        <fullName evidence="1">Uncharacterized protein</fullName>
    </submittedName>
</protein>
<evidence type="ECO:0000313" key="3">
    <source>
        <dbReference type="EMBL" id="UVQ74145.1"/>
    </source>
</evidence>
<dbReference type="EMBL" id="CZAE01000023">
    <property type="protein sequence ID" value="CUQ02988.1"/>
    <property type="molecule type" value="Genomic_DNA"/>
</dbReference>
<reference evidence="2" key="2">
    <citation type="submission" date="2022-08" db="EMBL/GenBank/DDBJ databases">
        <title>Genome Sequencing of Bacteroides fragilis Group Isolates with Nanopore Technology.</title>
        <authorList>
            <person name="Tisza M.J."/>
            <person name="Smith D."/>
            <person name="Dekker J.P."/>
        </authorList>
    </citation>
    <scope>NUCLEOTIDE SEQUENCE</scope>
    <source>
        <strain evidence="2">BFG-351</strain>
        <strain evidence="3">BFG-527</strain>
    </source>
</reference>
<evidence type="ECO:0000313" key="4">
    <source>
        <dbReference type="Proteomes" id="UP000095606"/>
    </source>
</evidence>
<evidence type="ECO:0000313" key="5">
    <source>
        <dbReference type="Proteomes" id="UP001060104"/>
    </source>
</evidence>
<name>A0A3E5GLV6_9BACE</name>
<dbReference type="RefSeq" id="WP_010538820.1">
    <property type="nucleotide sequence ID" value="NZ_CABMFH010000002.1"/>
</dbReference>
<reference evidence="1 4" key="1">
    <citation type="submission" date="2015-09" db="EMBL/GenBank/DDBJ databases">
        <authorList>
            <consortium name="Pathogen Informatics"/>
        </authorList>
    </citation>
    <scope>NUCLEOTIDE SEQUENCE [LARGE SCALE GENOMIC DNA]</scope>
    <source>
        <strain evidence="1 4">2789STDY5834846</strain>
    </source>
</reference>
<proteinExistence type="predicted"/>
<evidence type="ECO:0000313" key="2">
    <source>
        <dbReference type="EMBL" id="MCS2794370.1"/>
    </source>
</evidence>